<dbReference type="Proteomes" id="UP000488936">
    <property type="component" value="Unassembled WGS sequence"/>
</dbReference>
<comment type="caution">
    <text evidence="2">The sequence shown here is derived from an EMBL/GenBank/DDBJ whole genome shotgun (WGS) entry which is preliminary data.</text>
</comment>
<accession>A0A7K1GPI5</accession>
<evidence type="ECO:0000313" key="2">
    <source>
        <dbReference type="EMBL" id="MTH30815.1"/>
    </source>
</evidence>
<dbReference type="AlphaFoldDB" id="A0A7K1GPI5"/>
<evidence type="ECO:0000313" key="3">
    <source>
        <dbReference type="Proteomes" id="UP000488936"/>
    </source>
</evidence>
<proteinExistence type="predicted"/>
<name>A0A7K1GPI5_9FLAO</name>
<gene>
    <name evidence="2" type="ORF">GJV77_13060</name>
</gene>
<dbReference type="InterPro" id="IPR018310">
    <property type="entry name" value="Put_endonuclease_Z1-dom"/>
</dbReference>
<dbReference type="EMBL" id="WMJY01000042">
    <property type="protein sequence ID" value="MTH30815.1"/>
    <property type="molecule type" value="Genomic_DNA"/>
</dbReference>
<protein>
    <recommendedName>
        <fullName evidence="1">Putative endonuclease Z1 domain-containing protein</fullName>
    </recommendedName>
</protein>
<keyword evidence="3" id="KW-1185">Reference proteome</keyword>
<sequence>MSKHSLLVIDDEADYGSINTKNEEDPTSINKKIRHILSLFSKSAYVAYTATPYANVFIDHRAYKEDIGSDLFPKDFIYALNSPSNYFGAKRVFEEKMRRNVSYISENEIIPLNHKIDFKVKVLPEKMMEAVQVFIINIAVRNLRGYRNTHNSMLIHSSRFTDVHKQIEKYVNEYVYNLIVKIVDYGKLPLDGAEIQSEEIRQLKEVYNKKFNLLEFTWDIILKEICDYSSTGSGNEIKININVVGVYSKSEKELNYLDKATNVIVIGGASLSRGYTLEGLSVSYFLRNTIFYDTLMQMGRWFGYRSGYEDLCRIYMTEKKADEFEEILNVTEDLMFDFKLMSEKGMTPGDFGLAIEENPDSALQITAKNKLKNARALKK</sequence>
<reference evidence="2 3" key="1">
    <citation type="journal article" date="2006" name="Int. J. Syst. Evol. Microbiol.">
        <title>Myroides pelagicus sp. nov., isolated from seawater in Thailand.</title>
        <authorList>
            <person name="Yoon J."/>
            <person name="Maneerat S."/>
            <person name="Kawai F."/>
            <person name="Yokota A."/>
        </authorList>
    </citation>
    <scope>NUCLEOTIDE SEQUENCE [LARGE SCALE GENOMIC DNA]</scope>
    <source>
        <strain evidence="2 3">SM1T</strain>
    </source>
</reference>
<evidence type="ECO:0000259" key="1">
    <source>
        <dbReference type="Pfam" id="PF10593"/>
    </source>
</evidence>
<feature type="domain" description="Putative endonuclease Z1" evidence="1">
    <location>
        <begin position="127"/>
        <end position="359"/>
    </location>
</feature>
<organism evidence="2 3">
    <name type="scientific">Myroides pelagicus</name>
    <dbReference type="NCBI Taxonomy" id="270914"/>
    <lineage>
        <taxon>Bacteria</taxon>
        <taxon>Pseudomonadati</taxon>
        <taxon>Bacteroidota</taxon>
        <taxon>Flavobacteriia</taxon>
        <taxon>Flavobacteriales</taxon>
        <taxon>Flavobacteriaceae</taxon>
        <taxon>Myroides</taxon>
    </lineage>
</organism>
<dbReference type="Pfam" id="PF10593">
    <property type="entry name" value="Z1"/>
    <property type="match status" value="1"/>
</dbReference>